<name>A0AA45QRQ2_9LACT</name>
<dbReference type="InterPro" id="IPR023365">
    <property type="entry name" value="Sortase_dom-sf"/>
</dbReference>
<dbReference type="Pfam" id="PF04203">
    <property type="entry name" value="Sortase"/>
    <property type="match status" value="1"/>
</dbReference>
<dbReference type="KEGG" id="lti:JW886_09380"/>
<gene>
    <name evidence="4" type="ORF">JW886_09380</name>
</gene>
<keyword evidence="1" id="KW-0378">Hydrolase</keyword>
<dbReference type="SUPFAM" id="SSF63817">
    <property type="entry name" value="Sortase"/>
    <property type="match status" value="1"/>
</dbReference>
<protein>
    <submittedName>
        <fullName evidence="4">Class C sortase</fullName>
    </submittedName>
</protein>
<feature type="active site" description="Acyl-thioester intermediate" evidence="2">
    <location>
        <position position="226"/>
    </location>
</feature>
<keyword evidence="3" id="KW-0472">Membrane</keyword>
<evidence type="ECO:0000256" key="3">
    <source>
        <dbReference type="SAM" id="Phobius"/>
    </source>
</evidence>
<evidence type="ECO:0000313" key="5">
    <source>
        <dbReference type="Proteomes" id="UP000663608"/>
    </source>
</evidence>
<proteinExistence type="predicted"/>
<dbReference type="CDD" id="cd05827">
    <property type="entry name" value="Sortase_C"/>
    <property type="match status" value="1"/>
</dbReference>
<evidence type="ECO:0000256" key="1">
    <source>
        <dbReference type="ARBA" id="ARBA00022801"/>
    </source>
</evidence>
<feature type="transmembrane region" description="Helical" evidence="3">
    <location>
        <begin position="263"/>
        <end position="285"/>
    </location>
</feature>
<dbReference type="GO" id="GO:0016787">
    <property type="term" value="F:hydrolase activity"/>
    <property type="evidence" value="ECO:0007669"/>
    <property type="project" value="UniProtKB-KW"/>
</dbReference>
<keyword evidence="3" id="KW-1133">Transmembrane helix</keyword>
<evidence type="ECO:0000313" key="4">
    <source>
        <dbReference type="EMBL" id="QSE76646.1"/>
    </source>
</evidence>
<dbReference type="EMBL" id="CP070872">
    <property type="protein sequence ID" value="QSE76646.1"/>
    <property type="molecule type" value="Genomic_DNA"/>
</dbReference>
<dbReference type="InterPro" id="IPR042002">
    <property type="entry name" value="Sortase_C"/>
</dbReference>
<dbReference type="Gene3D" id="2.40.260.10">
    <property type="entry name" value="Sortase"/>
    <property type="match status" value="1"/>
</dbReference>
<dbReference type="AlphaFoldDB" id="A0AA45QRQ2"/>
<feature type="transmembrane region" description="Helical" evidence="3">
    <location>
        <begin position="21"/>
        <end position="44"/>
    </location>
</feature>
<evidence type="ECO:0000256" key="2">
    <source>
        <dbReference type="PIRSR" id="PIRSR605754-1"/>
    </source>
</evidence>
<dbReference type="InterPro" id="IPR025051">
    <property type="entry name" value="DUF3990"/>
</dbReference>
<organism evidence="4 5">
    <name type="scientific">Lactococcus taiwanensis</name>
    <dbReference type="NCBI Taxonomy" id="1151742"/>
    <lineage>
        <taxon>Bacteria</taxon>
        <taxon>Bacillati</taxon>
        <taxon>Bacillota</taxon>
        <taxon>Bacilli</taxon>
        <taxon>Lactobacillales</taxon>
        <taxon>Streptococcaceae</taxon>
        <taxon>Lactococcus</taxon>
    </lineage>
</organism>
<feature type="active site" description="Proton donor/acceptor" evidence="2">
    <location>
        <position position="164"/>
    </location>
</feature>
<accession>A0AA45QRQ2</accession>
<dbReference type="Proteomes" id="UP000663608">
    <property type="component" value="Chromosome"/>
</dbReference>
<dbReference type="RefSeq" id="WP_205871948.1">
    <property type="nucleotide sequence ID" value="NZ_CP070872.1"/>
</dbReference>
<dbReference type="NCBIfam" id="TIGR01076">
    <property type="entry name" value="sortase_fam"/>
    <property type="match status" value="1"/>
</dbReference>
<reference evidence="4 5" key="1">
    <citation type="submission" date="2021-02" db="EMBL/GenBank/DDBJ databases">
        <title>Complete genome sequence of Lactococcus lactis strain K_LL004.</title>
        <authorList>
            <person name="Kim H.B."/>
        </authorList>
    </citation>
    <scope>NUCLEOTIDE SEQUENCE [LARGE SCALE GENOMIC DNA]</scope>
    <source>
        <strain evidence="4 5">K_LL004</strain>
    </source>
</reference>
<sequence>MKFIQHKASQKQQRPKKKRRLILRNALSILLAIIALGLLFYPIVVNFMVAQQNLTTIQNYRAQVSKIPAQKEHELLASARLYNEYIYAVSQGVAFKKALPDYNKQLSLDESGMMGYIAIPQINVRNVPIYHGDSEKILFAGVGHIPQTSLPIGGVNTHAVLPAHSGRINNTLFTELDKLKLGDVFYLSVLDLDLKYKIDNIKVVDPKDISSLNVIKGKDLVTLVTCYPTGINNKRLLVTGERVPYNQKLPNEAINRNSFGYNFWVMLASGVLALLGLVILLYWLLANQRPLYQVSLEKLEKPTLAHDSLRGDFGAGFYLVTSKSVAIAQAEKIYPDQPLYLNVYRLRKHKELSRWIFKNKSENWKKYLSKVKNSNFVDKEHELIIGPHPTARKAQQYCLKSPKALDHLHYLKSVPLRKGKEQS</sequence>
<keyword evidence="3" id="KW-0812">Transmembrane</keyword>
<dbReference type="Pfam" id="PF13151">
    <property type="entry name" value="DUF3990"/>
    <property type="match status" value="1"/>
</dbReference>
<dbReference type="InterPro" id="IPR005754">
    <property type="entry name" value="Sortase"/>
</dbReference>
<dbReference type="NCBIfam" id="NF033745">
    <property type="entry name" value="class_C_sortase"/>
    <property type="match status" value="1"/>
</dbReference>
<keyword evidence="5" id="KW-1185">Reference proteome</keyword>